<evidence type="ECO:0000313" key="2">
    <source>
        <dbReference type="Proteomes" id="UP001431783"/>
    </source>
</evidence>
<organism evidence="1 2">
    <name type="scientific">Henosepilachna vigintioctopunctata</name>
    <dbReference type="NCBI Taxonomy" id="420089"/>
    <lineage>
        <taxon>Eukaryota</taxon>
        <taxon>Metazoa</taxon>
        <taxon>Ecdysozoa</taxon>
        <taxon>Arthropoda</taxon>
        <taxon>Hexapoda</taxon>
        <taxon>Insecta</taxon>
        <taxon>Pterygota</taxon>
        <taxon>Neoptera</taxon>
        <taxon>Endopterygota</taxon>
        <taxon>Coleoptera</taxon>
        <taxon>Polyphaga</taxon>
        <taxon>Cucujiformia</taxon>
        <taxon>Coccinelloidea</taxon>
        <taxon>Coccinellidae</taxon>
        <taxon>Epilachninae</taxon>
        <taxon>Epilachnini</taxon>
        <taxon>Henosepilachna</taxon>
    </lineage>
</organism>
<dbReference type="EMBL" id="JARQZJ010000017">
    <property type="protein sequence ID" value="KAK9873268.1"/>
    <property type="molecule type" value="Genomic_DNA"/>
</dbReference>
<dbReference type="PANTHER" id="PTHR33480:SF1">
    <property type="entry name" value="TYR RECOMBINASE DOMAIN-CONTAINING PROTEIN"/>
    <property type="match status" value="1"/>
</dbReference>
<reference evidence="1 2" key="1">
    <citation type="submission" date="2023-03" db="EMBL/GenBank/DDBJ databases">
        <title>Genome insight into feeding habits of ladybird beetles.</title>
        <authorList>
            <person name="Li H.-S."/>
            <person name="Huang Y.-H."/>
            <person name="Pang H."/>
        </authorList>
    </citation>
    <scope>NUCLEOTIDE SEQUENCE [LARGE SCALE GENOMIC DNA]</scope>
    <source>
        <strain evidence="1">SYSU_2023b</strain>
        <tissue evidence="1">Whole body</tissue>
    </source>
</reference>
<name>A0AAW1TX19_9CUCU</name>
<protein>
    <submittedName>
        <fullName evidence="1">Uncharacterized protein</fullName>
    </submittedName>
</protein>
<proteinExistence type="predicted"/>
<dbReference type="PANTHER" id="PTHR33480">
    <property type="entry name" value="SET DOMAIN-CONTAINING PROTEIN-RELATED"/>
    <property type="match status" value="1"/>
</dbReference>
<dbReference type="AlphaFoldDB" id="A0AAW1TX19"/>
<accession>A0AAW1TX19</accession>
<keyword evidence="2" id="KW-1185">Reference proteome</keyword>
<sequence length="130" mass="14782">MPSNHQTCSENQQQDFLNSLSKAEKALVKKFKRVVTQGKGSKPVATLFSKEIQYICSISNSENSGCLHGYQTIKKLAEEAGVVNKNLFTSTRLRKHFATILQVINIKEDEMEQFANLMGHTKKTHESFYR</sequence>
<evidence type="ECO:0000313" key="1">
    <source>
        <dbReference type="EMBL" id="KAK9873268.1"/>
    </source>
</evidence>
<dbReference type="Proteomes" id="UP001431783">
    <property type="component" value="Unassembled WGS sequence"/>
</dbReference>
<gene>
    <name evidence="1" type="ORF">WA026_021757</name>
</gene>
<comment type="caution">
    <text evidence="1">The sequence shown here is derived from an EMBL/GenBank/DDBJ whole genome shotgun (WGS) entry which is preliminary data.</text>
</comment>